<keyword evidence="3" id="KW-1185">Reference proteome</keyword>
<evidence type="ECO:0000256" key="1">
    <source>
        <dbReference type="SAM" id="MobiDB-lite"/>
    </source>
</evidence>
<proteinExistence type="predicted"/>
<organism evidence="2 3">
    <name type="scientific">Eumeta variegata</name>
    <name type="common">Bagworm moth</name>
    <name type="synonym">Eumeta japonica</name>
    <dbReference type="NCBI Taxonomy" id="151549"/>
    <lineage>
        <taxon>Eukaryota</taxon>
        <taxon>Metazoa</taxon>
        <taxon>Ecdysozoa</taxon>
        <taxon>Arthropoda</taxon>
        <taxon>Hexapoda</taxon>
        <taxon>Insecta</taxon>
        <taxon>Pterygota</taxon>
        <taxon>Neoptera</taxon>
        <taxon>Endopterygota</taxon>
        <taxon>Lepidoptera</taxon>
        <taxon>Glossata</taxon>
        <taxon>Ditrysia</taxon>
        <taxon>Tineoidea</taxon>
        <taxon>Psychidae</taxon>
        <taxon>Oiketicinae</taxon>
        <taxon>Eumeta</taxon>
    </lineage>
</organism>
<feature type="region of interest" description="Disordered" evidence="1">
    <location>
        <begin position="45"/>
        <end position="68"/>
    </location>
</feature>
<protein>
    <submittedName>
        <fullName evidence="2">Uncharacterized protein</fullName>
    </submittedName>
</protein>
<name>A0A4C1XB83_EUMVA</name>
<gene>
    <name evidence="2" type="ORF">EVAR_45987_1</name>
</gene>
<feature type="compositionally biased region" description="Basic and acidic residues" evidence="1">
    <location>
        <begin position="54"/>
        <end position="66"/>
    </location>
</feature>
<comment type="caution">
    <text evidence="2">The sequence shown here is derived from an EMBL/GenBank/DDBJ whole genome shotgun (WGS) entry which is preliminary data.</text>
</comment>
<evidence type="ECO:0000313" key="2">
    <source>
        <dbReference type="EMBL" id="GBP59619.1"/>
    </source>
</evidence>
<accession>A0A4C1XB83</accession>
<dbReference type="Proteomes" id="UP000299102">
    <property type="component" value="Unassembled WGS sequence"/>
</dbReference>
<reference evidence="2 3" key="1">
    <citation type="journal article" date="2019" name="Commun. Biol.">
        <title>The bagworm genome reveals a unique fibroin gene that provides high tensile strength.</title>
        <authorList>
            <person name="Kono N."/>
            <person name="Nakamura H."/>
            <person name="Ohtoshi R."/>
            <person name="Tomita M."/>
            <person name="Numata K."/>
            <person name="Arakawa K."/>
        </authorList>
    </citation>
    <scope>NUCLEOTIDE SEQUENCE [LARGE SCALE GENOMIC DNA]</scope>
</reference>
<dbReference type="EMBL" id="BGZK01000766">
    <property type="protein sequence ID" value="GBP59619.1"/>
    <property type="molecule type" value="Genomic_DNA"/>
</dbReference>
<sequence length="172" mass="19205">MSCIRNCALAGRTNQRPRTAAVVTELYGHYNPPALPGRLIPVASGTPLNNAAPTKKEGSGTQRDFDSSTTKLIQTNCQRGRWWRTKYSMGYRELVTSPRPERVLLSRNALDYLTSPPATQTRIIIVNVNESDKFEDKMRTMRCGDVGNARWGRAMSERANACEWATQARADA</sequence>
<dbReference type="AlphaFoldDB" id="A0A4C1XB83"/>
<evidence type="ECO:0000313" key="3">
    <source>
        <dbReference type="Proteomes" id="UP000299102"/>
    </source>
</evidence>